<evidence type="ECO:0000313" key="3">
    <source>
        <dbReference type="EMBL" id="KAG2425003.1"/>
    </source>
</evidence>
<dbReference type="SUPFAM" id="SSF54001">
    <property type="entry name" value="Cysteine proteinases"/>
    <property type="match status" value="1"/>
</dbReference>
<feature type="transmembrane region" description="Helical" evidence="1">
    <location>
        <begin position="47"/>
        <end position="70"/>
    </location>
</feature>
<proteinExistence type="predicted"/>
<keyword evidence="1" id="KW-1133">Transmembrane helix</keyword>
<organism evidence="3 4">
    <name type="scientific">Chlamydomonas incerta</name>
    <dbReference type="NCBI Taxonomy" id="51695"/>
    <lineage>
        <taxon>Eukaryota</taxon>
        <taxon>Viridiplantae</taxon>
        <taxon>Chlorophyta</taxon>
        <taxon>core chlorophytes</taxon>
        <taxon>Chlorophyceae</taxon>
        <taxon>CS clade</taxon>
        <taxon>Chlamydomonadales</taxon>
        <taxon>Chlamydomonadaceae</taxon>
        <taxon>Chlamydomonas</taxon>
    </lineage>
</organism>
<feature type="domain" description="RickCE-like catalytic" evidence="2">
    <location>
        <begin position="293"/>
        <end position="354"/>
    </location>
</feature>
<gene>
    <name evidence="3" type="ORF">HXX76_014161</name>
</gene>
<keyword evidence="4" id="KW-1185">Reference proteome</keyword>
<dbReference type="AlphaFoldDB" id="A0A835SCZ8"/>
<keyword evidence="1" id="KW-0812">Transmembrane</keyword>
<dbReference type="InterPro" id="IPR038765">
    <property type="entry name" value="Papain-like_cys_pep_sf"/>
</dbReference>
<dbReference type="InterPro" id="IPR054759">
    <property type="entry name" value="RickCE_cat"/>
</dbReference>
<keyword evidence="1" id="KW-0472">Membrane</keyword>
<evidence type="ECO:0000259" key="2">
    <source>
        <dbReference type="Pfam" id="PF22179"/>
    </source>
</evidence>
<dbReference type="Proteomes" id="UP000650467">
    <property type="component" value="Unassembled WGS sequence"/>
</dbReference>
<accession>A0A835SCZ8</accession>
<protein>
    <recommendedName>
        <fullName evidence="2">RickCE-like catalytic domain-containing protein</fullName>
    </recommendedName>
</protein>
<reference evidence="3" key="1">
    <citation type="journal article" date="2020" name="bioRxiv">
        <title>Comparative genomics of Chlamydomonas.</title>
        <authorList>
            <person name="Craig R.J."/>
            <person name="Hasan A.R."/>
            <person name="Ness R.W."/>
            <person name="Keightley P.D."/>
        </authorList>
    </citation>
    <scope>NUCLEOTIDE SEQUENCE</scope>
    <source>
        <strain evidence="3">SAG 7.73</strain>
    </source>
</reference>
<sequence>MGHLTAVFMAVQLLLLLGCLGLNHWATARHKESHMHMPKAQFPPTGIALVTLAYVAIFTLLVNSIAAVIYTRDGGEQVLETVEDALSRLLAGKPGPRRSPWVRNFPEKRDLLLKNMRQLDWVGHALVDDAQRLLLSLPAQVTYERVYGQLRQLVLARMGADDSSGPGATQRVNALLQMVADVLMTELEPAQALLDPNHQYDDTEVLQAVKASLKHLGLDGQVFVCDSPLALGHPESAALVREQVAAAVTDARQRRARAVAFAVNFGADGQGMHWAALVLHLARVDVYPIGGCAVFNDSLGTPLRDRGAIFAALQAALQEHLPKGREIWDLCQAQQKDSAGCGAFAVENLVKMAGMDPRQVSVGTLRSALQAVPVDASVLRKRHARALRA</sequence>
<feature type="transmembrane region" description="Helical" evidence="1">
    <location>
        <begin position="6"/>
        <end position="26"/>
    </location>
</feature>
<dbReference type="EMBL" id="JAEHOC010000060">
    <property type="protein sequence ID" value="KAG2425003.1"/>
    <property type="molecule type" value="Genomic_DNA"/>
</dbReference>
<evidence type="ECO:0000313" key="4">
    <source>
        <dbReference type="Proteomes" id="UP000650467"/>
    </source>
</evidence>
<name>A0A835SCZ8_CHLIN</name>
<evidence type="ECO:0000256" key="1">
    <source>
        <dbReference type="SAM" id="Phobius"/>
    </source>
</evidence>
<comment type="caution">
    <text evidence="3">The sequence shown here is derived from an EMBL/GenBank/DDBJ whole genome shotgun (WGS) entry which is preliminary data.</text>
</comment>
<dbReference type="Pfam" id="PF22179">
    <property type="entry name" value="RickCE_cat"/>
    <property type="match status" value="1"/>
</dbReference>